<evidence type="ECO:0000259" key="1">
    <source>
        <dbReference type="Pfam" id="PF13847"/>
    </source>
</evidence>
<dbReference type="CDD" id="cd02440">
    <property type="entry name" value="AdoMet_MTases"/>
    <property type="match status" value="1"/>
</dbReference>
<dbReference type="InterPro" id="IPR025714">
    <property type="entry name" value="Methyltranfer_dom"/>
</dbReference>
<gene>
    <name evidence="2" type="ORF">METZ01_LOCUS436799</name>
</gene>
<dbReference type="Gene3D" id="3.40.50.150">
    <property type="entry name" value="Vaccinia Virus protein VP39"/>
    <property type="match status" value="1"/>
</dbReference>
<proteinExistence type="predicted"/>
<dbReference type="PANTHER" id="PTHR43464:SF23">
    <property type="entry name" value="JUVENILE HORMONE ACID O-METHYLTRANSFERASE"/>
    <property type="match status" value="1"/>
</dbReference>
<accession>A0A382YM73</accession>
<reference evidence="2" key="1">
    <citation type="submission" date="2018-05" db="EMBL/GenBank/DDBJ databases">
        <authorList>
            <person name="Lanie J.A."/>
            <person name="Ng W.-L."/>
            <person name="Kazmierczak K.M."/>
            <person name="Andrzejewski T.M."/>
            <person name="Davidsen T.M."/>
            <person name="Wayne K.J."/>
            <person name="Tettelin H."/>
            <person name="Glass J.I."/>
            <person name="Rusch D."/>
            <person name="Podicherti R."/>
            <person name="Tsui H.-C.T."/>
            <person name="Winkler M.E."/>
        </authorList>
    </citation>
    <scope>NUCLEOTIDE SEQUENCE</scope>
</reference>
<name>A0A382YM73_9ZZZZ</name>
<dbReference type="SUPFAM" id="SSF53335">
    <property type="entry name" value="S-adenosyl-L-methionine-dependent methyltransferases"/>
    <property type="match status" value="1"/>
</dbReference>
<protein>
    <recommendedName>
        <fullName evidence="1">Methyltransferase domain-containing protein</fullName>
    </recommendedName>
</protein>
<dbReference type="EMBL" id="UINC01176698">
    <property type="protein sequence ID" value="SVD83945.1"/>
    <property type="molecule type" value="Genomic_DNA"/>
</dbReference>
<evidence type="ECO:0000313" key="2">
    <source>
        <dbReference type="EMBL" id="SVD83945.1"/>
    </source>
</evidence>
<feature type="non-terminal residue" evidence="2">
    <location>
        <position position="1"/>
    </location>
</feature>
<feature type="domain" description="Methyltransferase" evidence="1">
    <location>
        <begin position="41"/>
        <end position="172"/>
    </location>
</feature>
<dbReference type="GO" id="GO:0010420">
    <property type="term" value="F:polyprenyldihydroxybenzoate methyltransferase activity"/>
    <property type="evidence" value="ECO:0007669"/>
    <property type="project" value="TreeGrafter"/>
</dbReference>
<organism evidence="2">
    <name type="scientific">marine metagenome</name>
    <dbReference type="NCBI Taxonomy" id="408172"/>
    <lineage>
        <taxon>unclassified sequences</taxon>
        <taxon>metagenomes</taxon>
        <taxon>ecological metagenomes</taxon>
    </lineage>
</organism>
<sequence length="248" mass="28000">SMDRTNAWAQPSALDFYSKHRHEASDLYPSEQVFLPRVLFPGAKVLDIGCASGGFFNIMRSMEPAIEYVGMDIVADAIELAQNRYPEARFMLADGFEIPFNDGHFDLVHCTSVLNNEPRYQALLPEMYRVSNRFVLTDMRLLKNLATMESTGPFYYDIQFEGESQEATVPYVVNDADEVVNYLLALKPRPQALRGTGYFHTVSPMARMTLSEVCMALLLIQKGNSATDKTLMDLKELPLEFDIDPAFA</sequence>
<dbReference type="AlphaFoldDB" id="A0A382YM73"/>
<dbReference type="Pfam" id="PF13847">
    <property type="entry name" value="Methyltransf_31"/>
    <property type="match status" value="1"/>
</dbReference>
<dbReference type="PANTHER" id="PTHR43464">
    <property type="entry name" value="METHYLTRANSFERASE"/>
    <property type="match status" value="1"/>
</dbReference>
<dbReference type="InterPro" id="IPR029063">
    <property type="entry name" value="SAM-dependent_MTases_sf"/>
</dbReference>